<comment type="caution">
    <text evidence="4">The sequence shown here is derived from an EMBL/GenBank/DDBJ whole genome shotgun (WGS) entry which is preliminary data.</text>
</comment>
<keyword evidence="5" id="KW-1185">Reference proteome</keyword>
<feature type="region of interest" description="Disordered" evidence="1">
    <location>
        <begin position="25"/>
        <end position="191"/>
    </location>
</feature>
<feature type="chain" id="PRO_5013370738" evidence="3">
    <location>
        <begin position="25"/>
        <end position="272"/>
    </location>
</feature>
<keyword evidence="2" id="KW-1133">Transmembrane helix</keyword>
<dbReference type="AlphaFoldDB" id="A0A226CZT1"/>
<proteinExistence type="predicted"/>
<sequence length="272" mass="29411">MAFCFKILFVTGVLYAICIISVDAQRHQHRPSLTRHSIYGPTRSREPIPRPGPPPSSSGPQPRPGPPPSSSGPQPRPGPPPGSSGPQPRTGSTPKPRNPISAPRKPTPKPRPDKETSSRSSTTKKPTKKKEKQDPPDDDGGNDSDSKDGESGGSESKSKNDDKGSGDAKGKEKKNNSTTTPKPQNEKVYSSPPIIISHHATKGSYPNFNFNYVPAHSQDYYSQDSPYVGNEMHKIKDEGQGFTNFAIYSFVTVITVIIVGGIVKAMSKRVRS</sequence>
<feature type="compositionally biased region" description="Basic and acidic residues" evidence="1">
    <location>
        <begin position="144"/>
        <end position="175"/>
    </location>
</feature>
<evidence type="ECO:0000256" key="2">
    <source>
        <dbReference type="SAM" id="Phobius"/>
    </source>
</evidence>
<keyword evidence="3" id="KW-0732">Signal</keyword>
<keyword evidence="2" id="KW-0472">Membrane</keyword>
<feature type="compositionally biased region" description="Pro residues" evidence="1">
    <location>
        <begin position="49"/>
        <end position="83"/>
    </location>
</feature>
<dbReference type="EMBL" id="LNIX01000043">
    <property type="protein sequence ID" value="OXA38822.1"/>
    <property type="molecule type" value="Genomic_DNA"/>
</dbReference>
<evidence type="ECO:0000256" key="3">
    <source>
        <dbReference type="SAM" id="SignalP"/>
    </source>
</evidence>
<feature type="transmembrane region" description="Helical" evidence="2">
    <location>
        <begin position="245"/>
        <end position="263"/>
    </location>
</feature>
<keyword evidence="2" id="KW-0812">Transmembrane</keyword>
<reference evidence="4 5" key="1">
    <citation type="submission" date="2015-12" db="EMBL/GenBank/DDBJ databases">
        <title>The genome of Folsomia candida.</title>
        <authorList>
            <person name="Faddeeva A."/>
            <person name="Derks M.F."/>
            <person name="Anvar Y."/>
            <person name="Smit S."/>
            <person name="Van Straalen N."/>
            <person name="Roelofs D."/>
        </authorList>
    </citation>
    <scope>NUCLEOTIDE SEQUENCE [LARGE SCALE GENOMIC DNA]</scope>
    <source>
        <strain evidence="4 5">VU population</strain>
        <tissue evidence="4">Whole body</tissue>
    </source>
</reference>
<accession>A0A226CZT1</accession>
<feature type="signal peptide" evidence="3">
    <location>
        <begin position="1"/>
        <end position="24"/>
    </location>
</feature>
<evidence type="ECO:0000313" key="4">
    <source>
        <dbReference type="EMBL" id="OXA38822.1"/>
    </source>
</evidence>
<evidence type="ECO:0000256" key="1">
    <source>
        <dbReference type="SAM" id="MobiDB-lite"/>
    </source>
</evidence>
<protein>
    <submittedName>
        <fullName evidence="4">Uncharacterized protein</fullName>
    </submittedName>
</protein>
<dbReference type="Proteomes" id="UP000198287">
    <property type="component" value="Unassembled WGS sequence"/>
</dbReference>
<evidence type="ECO:0000313" key="5">
    <source>
        <dbReference type="Proteomes" id="UP000198287"/>
    </source>
</evidence>
<name>A0A226CZT1_FOLCA</name>
<organism evidence="4 5">
    <name type="scientific">Folsomia candida</name>
    <name type="common">Springtail</name>
    <dbReference type="NCBI Taxonomy" id="158441"/>
    <lineage>
        <taxon>Eukaryota</taxon>
        <taxon>Metazoa</taxon>
        <taxon>Ecdysozoa</taxon>
        <taxon>Arthropoda</taxon>
        <taxon>Hexapoda</taxon>
        <taxon>Collembola</taxon>
        <taxon>Entomobryomorpha</taxon>
        <taxon>Isotomoidea</taxon>
        <taxon>Isotomidae</taxon>
        <taxon>Proisotominae</taxon>
        <taxon>Folsomia</taxon>
    </lineage>
</organism>
<gene>
    <name evidence="4" type="ORF">Fcan01_26448</name>
</gene>
<feature type="compositionally biased region" description="Low complexity" evidence="1">
    <location>
        <begin position="84"/>
        <end position="94"/>
    </location>
</feature>